<keyword evidence="3" id="KW-1185">Reference proteome</keyword>
<name>A0A562T9A1_9HYPH</name>
<protein>
    <submittedName>
        <fullName evidence="2">Uncharacterized protein DUF4169</fullName>
    </submittedName>
</protein>
<evidence type="ECO:0000256" key="1">
    <source>
        <dbReference type="SAM" id="MobiDB-lite"/>
    </source>
</evidence>
<dbReference type="Pfam" id="PF13770">
    <property type="entry name" value="DUF4169"/>
    <property type="match status" value="1"/>
</dbReference>
<accession>A0A562T9A1</accession>
<gene>
    <name evidence="2" type="ORF">JM93_01205</name>
</gene>
<dbReference type="InterPro" id="IPR025227">
    <property type="entry name" value="DUF4169"/>
</dbReference>
<dbReference type="EMBL" id="VLLF01000002">
    <property type="protein sequence ID" value="TWI90227.1"/>
    <property type="molecule type" value="Genomic_DNA"/>
</dbReference>
<proteinExistence type="predicted"/>
<comment type="caution">
    <text evidence="2">The sequence shown here is derived from an EMBL/GenBank/DDBJ whole genome shotgun (WGS) entry which is preliminary data.</text>
</comment>
<dbReference type="AlphaFoldDB" id="A0A562T9A1"/>
<dbReference type="Proteomes" id="UP000320593">
    <property type="component" value="Unassembled WGS sequence"/>
</dbReference>
<dbReference type="RefSeq" id="WP_145341253.1">
    <property type="nucleotide sequence ID" value="NZ_SMLY01000086.1"/>
</dbReference>
<sequence length="66" mass="7593">MSAEVINLRQVRKRKAKAEKEKSAEQNRLAFGRSKSEKDASRTAREKLKGHVDQHRIDHDDDPQPA</sequence>
<evidence type="ECO:0000313" key="2">
    <source>
        <dbReference type="EMBL" id="TWI90227.1"/>
    </source>
</evidence>
<feature type="compositionally biased region" description="Basic and acidic residues" evidence="1">
    <location>
        <begin position="34"/>
        <end position="59"/>
    </location>
</feature>
<reference evidence="2 3" key="1">
    <citation type="submission" date="2019-07" db="EMBL/GenBank/DDBJ databases">
        <title>Genomic Encyclopedia of Archaeal and Bacterial Type Strains, Phase II (KMG-II): from individual species to whole genera.</title>
        <authorList>
            <person name="Goeker M."/>
        </authorList>
    </citation>
    <scope>NUCLEOTIDE SEQUENCE [LARGE SCALE GENOMIC DNA]</scope>
    <source>
        <strain evidence="2 3">ATCC BAA-252</strain>
    </source>
</reference>
<evidence type="ECO:0000313" key="3">
    <source>
        <dbReference type="Proteomes" id="UP000320593"/>
    </source>
</evidence>
<organism evidence="2 3">
    <name type="scientific">Roseibium hamelinense</name>
    <dbReference type="NCBI Taxonomy" id="150831"/>
    <lineage>
        <taxon>Bacteria</taxon>
        <taxon>Pseudomonadati</taxon>
        <taxon>Pseudomonadota</taxon>
        <taxon>Alphaproteobacteria</taxon>
        <taxon>Hyphomicrobiales</taxon>
        <taxon>Stappiaceae</taxon>
        <taxon>Roseibium</taxon>
    </lineage>
</organism>
<dbReference type="OrthoDB" id="7173889at2"/>
<feature type="region of interest" description="Disordered" evidence="1">
    <location>
        <begin position="1"/>
        <end position="66"/>
    </location>
</feature>